<dbReference type="AlphaFoldDB" id="A0A0W0TLC9"/>
<name>A0A0W0TLC9_9GAMM</name>
<protein>
    <submittedName>
        <fullName evidence="2">Uncharacterized protein</fullName>
    </submittedName>
</protein>
<dbReference type="EMBL" id="UASS01000022">
    <property type="protein sequence ID" value="SPX61815.1"/>
    <property type="molecule type" value="Genomic_DNA"/>
</dbReference>
<organism evidence="2 4">
    <name type="scientific">Legionella feeleii</name>
    <dbReference type="NCBI Taxonomy" id="453"/>
    <lineage>
        <taxon>Bacteria</taxon>
        <taxon>Pseudomonadati</taxon>
        <taxon>Pseudomonadota</taxon>
        <taxon>Gammaproteobacteria</taxon>
        <taxon>Legionellales</taxon>
        <taxon>Legionellaceae</taxon>
        <taxon>Legionella</taxon>
    </lineage>
</organism>
<feature type="region of interest" description="Disordered" evidence="1">
    <location>
        <begin position="128"/>
        <end position="147"/>
    </location>
</feature>
<evidence type="ECO:0000256" key="1">
    <source>
        <dbReference type="SAM" id="MobiDB-lite"/>
    </source>
</evidence>
<reference evidence="3 5" key="2">
    <citation type="submission" date="2018-06" db="EMBL/GenBank/DDBJ databases">
        <authorList>
            <consortium name="Pathogen Informatics"/>
            <person name="Doyle S."/>
        </authorList>
    </citation>
    <scope>NUCLEOTIDE SEQUENCE [LARGE SCALE GENOMIC DNA]</scope>
    <source>
        <strain evidence="3 5">NCTC12022</strain>
    </source>
</reference>
<evidence type="ECO:0000313" key="5">
    <source>
        <dbReference type="Proteomes" id="UP000251942"/>
    </source>
</evidence>
<dbReference type="RefSeq" id="WP_058446788.1">
    <property type="nucleotide sequence ID" value="NZ_CAAAHT010000001.1"/>
</dbReference>
<dbReference type="EMBL" id="LNYB01000081">
    <property type="protein sequence ID" value="KTC96420.1"/>
    <property type="molecule type" value="Genomic_DNA"/>
</dbReference>
<dbReference type="Proteomes" id="UP000251942">
    <property type="component" value="Unassembled WGS sequence"/>
</dbReference>
<gene>
    <name evidence="2" type="ORF">Lfee_2218</name>
    <name evidence="3" type="ORF">NCTC12022_02567</name>
</gene>
<evidence type="ECO:0000313" key="4">
    <source>
        <dbReference type="Proteomes" id="UP000054698"/>
    </source>
</evidence>
<dbReference type="PATRIC" id="fig|453.4.peg.2431"/>
<accession>A0A0W0TLC9</accession>
<dbReference type="STRING" id="453.Lfee_2218"/>
<proteinExistence type="predicted"/>
<evidence type="ECO:0000313" key="3">
    <source>
        <dbReference type="EMBL" id="SPX61815.1"/>
    </source>
</evidence>
<dbReference type="OrthoDB" id="5639097at2"/>
<sequence length="147" mass="17201">MPKSFFNQQNQKSHAYEKLLQQNEVNERKKRISKAHIALEELEHDIEARTKKLHEIFAFLEAKKALYKQLTEKYQLKPLPTLATRLNNLKQAIDDLVSKIEQAQPKKVITELSARYKELKTELARKETLINKTDTAKTPQDKKSTED</sequence>
<reference evidence="2 4" key="1">
    <citation type="submission" date="2015-11" db="EMBL/GenBank/DDBJ databases">
        <title>Genomic analysis of 38 Legionella species identifies large and diverse effector repertoires.</title>
        <authorList>
            <person name="Burstein D."/>
            <person name="Amaro F."/>
            <person name="Zusman T."/>
            <person name="Lifshitz Z."/>
            <person name="Cohen O."/>
            <person name="Gilbert J.A."/>
            <person name="Pupko T."/>
            <person name="Shuman H.A."/>
            <person name="Segal G."/>
        </authorList>
    </citation>
    <scope>NUCLEOTIDE SEQUENCE [LARGE SCALE GENOMIC DNA]</scope>
    <source>
        <strain evidence="2 4">WO-44C</strain>
    </source>
</reference>
<dbReference type="Proteomes" id="UP000054698">
    <property type="component" value="Unassembled WGS sequence"/>
</dbReference>
<keyword evidence="4" id="KW-1185">Reference proteome</keyword>
<evidence type="ECO:0000313" key="2">
    <source>
        <dbReference type="EMBL" id="KTC96420.1"/>
    </source>
</evidence>